<dbReference type="AlphaFoldDB" id="A0A953I916"/>
<accession>A0A953I916</accession>
<comment type="caution">
    <text evidence="1">The sequence shown here is derived from an EMBL/GenBank/DDBJ whole genome shotgun (WGS) entry which is preliminary data.</text>
</comment>
<reference evidence="1" key="1">
    <citation type="submission" date="2017-11" db="EMBL/GenBank/DDBJ databases">
        <title>Three new genomes from thermophilic consortium.</title>
        <authorList>
            <person name="Quaggio R."/>
            <person name="Amgarten D."/>
            <person name="Setubal J.C."/>
        </authorList>
    </citation>
    <scope>NUCLEOTIDE SEQUENCE</scope>
    <source>
        <strain evidence="1">ZCTH01-B2</strain>
    </source>
</reference>
<proteinExistence type="predicted"/>
<dbReference type="EMBL" id="PIUK01000068">
    <property type="protein sequence ID" value="MBY6276254.1"/>
    <property type="molecule type" value="Genomic_DNA"/>
</dbReference>
<dbReference type="Proteomes" id="UP000732377">
    <property type="component" value="Unassembled WGS sequence"/>
</dbReference>
<evidence type="ECO:0000313" key="1">
    <source>
        <dbReference type="EMBL" id="MBY6276254.1"/>
    </source>
</evidence>
<organism evidence="1 2">
    <name type="scientific">Symbiobacterium thermophilum</name>
    <dbReference type="NCBI Taxonomy" id="2734"/>
    <lineage>
        <taxon>Bacteria</taxon>
        <taxon>Bacillati</taxon>
        <taxon>Bacillota</taxon>
        <taxon>Clostridia</taxon>
        <taxon>Eubacteriales</taxon>
        <taxon>Symbiobacteriaceae</taxon>
        <taxon>Symbiobacterium</taxon>
    </lineage>
</organism>
<protein>
    <submittedName>
        <fullName evidence="1">Uncharacterized protein</fullName>
    </submittedName>
</protein>
<name>A0A953I916_SYMTR</name>
<gene>
    <name evidence="1" type="ORF">CWE10_08535</name>
</gene>
<evidence type="ECO:0000313" key="2">
    <source>
        <dbReference type="Proteomes" id="UP000732377"/>
    </source>
</evidence>
<sequence length="118" mass="12795">MDCRERAVTASACHRSAQFRRAAGALCPGGAGPLRYGHFLPQATLAPERADGPPPAAARRPGARRLAPGTWHLAPGIWHLAFGTWHLALGAWRQQWLRTERMGCVPTSQPPSGGRVWL</sequence>